<proteinExistence type="predicted"/>
<dbReference type="Proteomes" id="UP001383192">
    <property type="component" value="Unassembled WGS sequence"/>
</dbReference>
<evidence type="ECO:0000313" key="2">
    <source>
        <dbReference type="EMBL" id="KAK7047712.1"/>
    </source>
</evidence>
<dbReference type="AlphaFoldDB" id="A0AAW0D9L5"/>
<evidence type="ECO:0000256" key="1">
    <source>
        <dbReference type="SAM" id="MobiDB-lite"/>
    </source>
</evidence>
<organism evidence="2 3">
    <name type="scientific">Paramarasmius palmivorus</name>
    <dbReference type="NCBI Taxonomy" id="297713"/>
    <lineage>
        <taxon>Eukaryota</taxon>
        <taxon>Fungi</taxon>
        <taxon>Dikarya</taxon>
        <taxon>Basidiomycota</taxon>
        <taxon>Agaricomycotina</taxon>
        <taxon>Agaricomycetes</taxon>
        <taxon>Agaricomycetidae</taxon>
        <taxon>Agaricales</taxon>
        <taxon>Marasmiineae</taxon>
        <taxon>Marasmiaceae</taxon>
        <taxon>Paramarasmius</taxon>
    </lineage>
</organism>
<dbReference type="EMBL" id="JAYKXP010000019">
    <property type="protein sequence ID" value="KAK7047712.1"/>
    <property type="molecule type" value="Genomic_DNA"/>
</dbReference>
<accession>A0AAW0D9L5</accession>
<gene>
    <name evidence="2" type="ORF">VNI00_006483</name>
</gene>
<feature type="region of interest" description="Disordered" evidence="1">
    <location>
        <begin position="1"/>
        <end position="22"/>
    </location>
</feature>
<comment type="caution">
    <text evidence="2">The sequence shown here is derived from an EMBL/GenBank/DDBJ whole genome shotgun (WGS) entry which is preliminary data.</text>
</comment>
<name>A0AAW0D9L5_9AGAR</name>
<keyword evidence="3" id="KW-1185">Reference proteome</keyword>
<evidence type="ECO:0000313" key="3">
    <source>
        <dbReference type="Proteomes" id="UP001383192"/>
    </source>
</evidence>
<reference evidence="2 3" key="1">
    <citation type="submission" date="2024-01" db="EMBL/GenBank/DDBJ databases">
        <title>A draft genome for a cacao thread blight-causing isolate of Paramarasmius palmivorus.</title>
        <authorList>
            <person name="Baruah I.K."/>
            <person name="Bukari Y."/>
            <person name="Amoako-Attah I."/>
            <person name="Meinhardt L.W."/>
            <person name="Bailey B.A."/>
            <person name="Cohen S.P."/>
        </authorList>
    </citation>
    <scope>NUCLEOTIDE SEQUENCE [LARGE SCALE GENOMIC DNA]</scope>
    <source>
        <strain evidence="2 3">GH-12</strain>
    </source>
</reference>
<sequence>MSMNSVERHSIANSPVAPAPPSRSFALVPSDIPGGVPRSEVQTPPLSLARRMYFAMLQVEALYRSSHPYVRENAPPTLPRLVRSQAEAHSGTMMPFSQRQNGARVSGENNGQQHVPNTASAIRLQRFYPVGHSHSGIAYLDLKNPFIKTAQNSIQPKKSLITSLPVTLGKTLEEGGTVASLDAPTTQGSGSVVGIG</sequence>
<feature type="compositionally biased region" description="Basic and acidic residues" evidence="1">
    <location>
        <begin position="1"/>
        <end position="10"/>
    </location>
</feature>
<protein>
    <submittedName>
        <fullName evidence="2">Uncharacterized protein</fullName>
    </submittedName>
</protein>